<dbReference type="Pfam" id="PF00583">
    <property type="entry name" value="Acetyltransf_1"/>
    <property type="match status" value="1"/>
</dbReference>
<sequence length="260" mass="28424">MHLRSLGYRTDLALLQLDGSVVEDRGTHLVVRTPANPTFHWGNYLLLAHPPEPGQADHWVKTFEREFPDALHRAFGVDGAEGSVGDLAAFAELGYETDASSVMTARAVSPPARPHPTAEVRPLVSDDDWAQQVELAVEGEDEHYSVEFATRRGEAHRRNVGNGHGQWFGAFLDQRLVASMGIFTSADGLARYQEVKTHPGFRGQGLAGTLVHAAGRHALDEMGAETLVMVADPDYLAIRVYRSVGFDDTETQLGASRVRA</sequence>
<keyword evidence="3" id="KW-1185">Reference proteome</keyword>
<feature type="domain" description="N-acetyltransferase" evidence="1">
    <location>
        <begin position="118"/>
        <end position="260"/>
    </location>
</feature>
<dbReference type="SUPFAM" id="SSF55729">
    <property type="entry name" value="Acyl-CoA N-acyltransferases (Nat)"/>
    <property type="match status" value="1"/>
</dbReference>
<dbReference type="Gene3D" id="3.40.630.30">
    <property type="match status" value="1"/>
</dbReference>
<name>A0ABP5LT09_9ACTN</name>
<reference evidence="3" key="1">
    <citation type="journal article" date="2019" name="Int. J. Syst. Evol. Microbiol.">
        <title>The Global Catalogue of Microorganisms (GCM) 10K type strain sequencing project: providing services to taxonomists for standard genome sequencing and annotation.</title>
        <authorList>
            <consortium name="The Broad Institute Genomics Platform"/>
            <consortium name="The Broad Institute Genome Sequencing Center for Infectious Disease"/>
            <person name="Wu L."/>
            <person name="Ma J."/>
        </authorList>
    </citation>
    <scope>NUCLEOTIDE SEQUENCE [LARGE SCALE GENOMIC DNA]</scope>
    <source>
        <strain evidence="3">JCM 16022</strain>
    </source>
</reference>
<accession>A0ABP5LT09</accession>
<evidence type="ECO:0000259" key="1">
    <source>
        <dbReference type="PROSITE" id="PS51186"/>
    </source>
</evidence>
<dbReference type="EMBL" id="BAAAQR010000014">
    <property type="protein sequence ID" value="GAA2153377.1"/>
    <property type="molecule type" value="Genomic_DNA"/>
</dbReference>
<protein>
    <submittedName>
        <fullName evidence="2">GNAT family N-acetyltransferase</fullName>
    </submittedName>
</protein>
<dbReference type="InterPro" id="IPR016181">
    <property type="entry name" value="Acyl_CoA_acyltransferase"/>
</dbReference>
<dbReference type="Proteomes" id="UP001501771">
    <property type="component" value="Unassembled WGS sequence"/>
</dbReference>
<proteinExistence type="predicted"/>
<evidence type="ECO:0000313" key="3">
    <source>
        <dbReference type="Proteomes" id="UP001501771"/>
    </source>
</evidence>
<organism evidence="2 3">
    <name type="scientific">Nocardioides koreensis</name>
    <dbReference type="NCBI Taxonomy" id="433651"/>
    <lineage>
        <taxon>Bacteria</taxon>
        <taxon>Bacillati</taxon>
        <taxon>Actinomycetota</taxon>
        <taxon>Actinomycetes</taxon>
        <taxon>Propionibacteriales</taxon>
        <taxon>Nocardioidaceae</taxon>
        <taxon>Nocardioides</taxon>
    </lineage>
</organism>
<gene>
    <name evidence="2" type="ORF">GCM10009844_37720</name>
</gene>
<dbReference type="InterPro" id="IPR000182">
    <property type="entry name" value="GNAT_dom"/>
</dbReference>
<dbReference type="RefSeq" id="WP_344156049.1">
    <property type="nucleotide sequence ID" value="NZ_BAAAQR010000014.1"/>
</dbReference>
<comment type="caution">
    <text evidence="2">The sequence shown here is derived from an EMBL/GenBank/DDBJ whole genome shotgun (WGS) entry which is preliminary data.</text>
</comment>
<evidence type="ECO:0000313" key="2">
    <source>
        <dbReference type="EMBL" id="GAA2153377.1"/>
    </source>
</evidence>
<dbReference type="PROSITE" id="PS51186">
    <property type="entry name" value="GNAT"/>
    <property type="match status" value="1"/>
</dbReference>